<proteinExistence type="predicted"/>
<accession>A0AAV4WHB7</accession>
<sequence length="97" mass="10990">MLLPWCLFCHGCRPRAMRVERKTLKLREMVTPAFVSADWLAELSGLYSVRSVFISSKDIYSCPPLDGVWRGGGTHPSTRSPLPPSIYTTRTFWSKNA</sequence>
<dbReference type="Proteomes" id="UP001054945">
    <property type="component" value="Unassembled WGS sequence"/>
</dbReference>
<gene>
    <name evidence="1" type="ORF">CEXT_776831</name>
</gene>
<protein>
    <recommendedName>
        <fullName evidence="3">Secreted protein</fullName>
    </recommendedName>
</protein>
<dbReference type="EMBL" id="BPLR01016143">
    <property type="protein sequence ID" value="GIY81594.1"/>
    <property type="molecule type" value="Genomic_DNA"/>
</dbReference>
<comment type="caution">
    <text evidence="1">The sequence shown here is derived from an EMBL/GenBank/DDBJ whole genome shotgun (WGS) entry which is preliminary data.</text>
</comment>
<reference evidence="1 2" key="1">
    <citation type="submission" date="2021-06" db="EMBL/GenBank/DDBJ databases">
        <title>Caerostris extrusa draft genome.</title>
        <authorList>
            <person name="Kono N."/>
            <person name="Arakawa K."/>
        </authorList>
    </citation>
    <scope>NUCLEOTIDE SEQUENCE [LARGE SCALE GENOMIC DNA]</scope>
</reference>
<organism evidence="1 2">
    <name type="scientific">Caerostris extrusa</name>
    <name type="common">Bark spider</name>
    <name type="synonym">Caerostris bankana</name>
    <dbReference type="NCBI Taxonomy" id="172846"/>
    <lineage>
        <taxon>Eukaryota</taxon>
        <taxon>Metazoa</taxon>
        <taxon>Ecdysozoa</taxon>
        <taxon>Arthropoda</taxon>
        <taxon>Chelicerata</taxon>
        <taxon>Arachnida</taxon>
        <taxon>Araneae</taxon>
        <taxon>Araneomorphae</taxon>
        <taxon>Entelegynae</taxon>
        <taxon>Araneoidea</taxon>
        <taxon>Araneidae</taxon>
        <taxon>Caerostris</taxon>
    </lineage>
</organism>
<evidence type="ECO:0000313" key="1">
    <source>
        <dbReference type="EMBL" id="GIY81594.1"/>
    </source>
</evidence>
<name>A0AAV4WHB7_CAEEX</name>
<evidence type="ECO:0008006" key="3">
    <source>
        <dbReference type="Google" id="ProtNLM"/>
    </source>
</evidence>
<evidence type="ECO:0000313" key="2">
    <source>
        <dbReference type="Proteomes" id="UP001054945"/>
    </source>
</evidence>
<dbReference type="AlphaFoldDB" id="A0AAV4WHB7"/>
<keyword evidence="2" id="KW-1185">Reference proteome</keyword>